<protein>
    <submittedName>
        <fullName evidence="1">Asb049</fullName>
    </submittedName>
</protein>
<proteinExistence type="predicted"/>
<organism evidence="1 2">
    <name type="scientific">Agrotis segetum nucleopolyhedrovirus B</name>
    <dbReference type="NCBI Taxonomy" id="1580580"/>
    <lineage>
        <taxon>Viruses</taxon>
        <taxon>Viruses incertae sedis</taxon>
        <taxon>Naldaviricetes</taxon>
        <taxon>Lefavirales</taxon>
        <taxon>Baculoviridae</taxon>
        <taxon>Alphabaculovirus</taxon>
        <taxon>Alphabaculovirus alteragsegetum</taxon>
    </lineage>
</organism>
<name>A0A0A7KRD4_9ABAC</name>
<accession>A0A0A7KRD4</accession>
<dbReference type="GeneID" id="22619639"/>
<dbReference type="KEGG" id="vg:22619639"/>
<evidence type="ECO:0000313" key="2">
    <source>
        <dbReference type="Proteomes" id="UP000202327"/>
    </source>
</evidence>
<dbReference type="RefSeq" id="YP_009112610.1">
    <property type="nucleotide sequence ID" value="NC_025960.1"/>
</dbReference>
<keyword evidence="2" id="KW-1185">Reference proteome</keyword>
<reference evidence="1 2" key="1">
    <citation type="journal article" date="2015" name="Virus Genes">
        <title>The genome sequence of Agrotis segetum nucleopolyhedrovirus B (AgseNPV-B) reveals a new baculovirus species within the Agrotis baculovirus complex.</title>
        <authorList>
            <person name="Wennmann J.T."/>
            <person name="Gueli Alletti G."/>
            <person name="Jehle J.A."/>
        </authorList>
    </citation>
    <scope>NUCLEOTIDE SEQUENCE [LARGE SCALE GENOMIC DNA]</scope>
    <source>
        <strain evidence="1">English</strain>
    </source>
</reference>
<sequence length="116" mass="13562">MHSYNSHLNRAYRSNLAKRITQREITNDFNKMDAALATKRLYCIMSINKSTNNLRQLSNDHYKCPYLYEADAIDFNKQLRRTHEPVKRCVICTRALHPMLDVERAMCSFCSAATTK</sequence>
<dbReference type="OrthoDB" id="21760at10239"/>
<dbReference type="EMBL" id="KM102981">
    <property type="protein sequence ID" value="AIZ48607.1"/>
    <property type="molecule type" value="Genomic_DNA"/>
</dbReference>
<evidence type="ECO:0000313" key="1">
    <source>
        <dbReference type="EMBL" id="AIZ48607.1"/>
    </source>
</evidence>
<dbReference type="Proteomes" id="UP000202327">
    <property type="component" value="Segment"/>
</dbReference>